<gene>
    <name evidence="1" type="ORF">S01H1_25474</name>
</gene>
<comment type="caution">
    <text evidence="1">The sequence shown here is derived from an EMBL/GenBank/DDBJ whole genome shotgun (WGS) entry which is preliminary data.</text>
</comment>
<dbReference type="EMBL" id="BARS01015391">
    <property type="protein sequence ID" value="GAF89931.1"/>
    <property type="molecule type" value="Genomic_DNA"/>
</dbReference>
<organism evidence="1">
    <name type="scientific">marine sediment metagenome</name>
    <dbReference type="NCBI Taxonomy" id="412755"/>
    <lineage>
        <taxon>unclassified sequences</taxon>
        <taxon>metagenomes</taxon>
        <taxon>ecological metagenomes</taxon>
    </lineage>
</organism>
<sequence length="39" mass="4623">KQQKSVRWQQQAADIKVKMTELNLRRRTLTVESSFFASL</sequence>
<name>X0TRV8_9ZZZZ</name>
<accession>X0TRV8</accession>
<evidence type="ECO:0000313" key="1">
    <source>
        <dbReference type="EMBL" id="GAF89931.1"/>
    </source>
</evidence>
<reference evidence="1" key="1">
    <citation type="journal article" date="2014" name="Front. Microbiol.">
        <title>High frequency of phylogenetically diverse reductive dehalogenase-homologous genes in deep subseafloor sedimentary metagenomes.</title>
        <authorList>
            <person name="Kawai M."/>
            <person name="Futagami T."/>
            <person name="Toyoda A."/>
            <person name="Takaki Y."/>
            <person name="Nishi S."/>
            <person name="Hori S."/>
            <person name="Arai W."/>
            <person name="Tsubouchi T."/>
            <person name="Morono Y."/>
            <person name="Uchiyama I."/>
            <person name="Ito T."/>
            <person name="Fujiyama A."/>
            <person name="Inagaki F."/>
            <person name="Takami H."/>
        </authorList>
    </citation>
    <scope>NUCLEOTIDE SEQUENCE</scope>
    <source>
        <strain evidence="1">Expedition CK06-06</strain>
    </source>
</reference>
<proteinExistence type="predicted"/>
<protein>
    <submittedName>
        <fullName evidence="1">Uncharacterized protein</fullName>
    </submittedName>
</protein>
<dbReference type="AlphaFoldDB" id="X0TRV8"/>
<feature type="non-terminal residue" evidence="1">
    <location>
        <position position="1"/>
    </location>
</feature>